<evidence type="ECO:0000259" key="6">
    <source>
        <dbReference type="PROSITE" id="PS50045"/>
    </source>
</evidence>
<dbReference type="Pfam" id="PF00158">
    <property type="entry name" value="Sigma54_activat"/>
    <property type="match status" value="1"/>
</dbReference>
<dbReference type="InterPro" id="IPR003018">
    <property type="entry name" value="GAF"/>
</dbReference>
<dbReference type="InterPro" id="IPR058031">
    <property type="entry name" value="AAA_lid_NorR"/>
</dbReference>
<dbReference type="Pfam" id="PF02954">
    <property type="entry name" value="HTH_8"/>
    <property type="match status" value="1"/>
</dbReference>
<dbReference type="SUPFAM" id="SSF52540">
    <property type="entry name" value="P-loop containing nucleoside triphosphate hydrolases"/>
    <property type="match status" value="1"/>
</dbReference>
<dbReference type="PANTHER" id="PTHR32071">
    <property type="entry name" value="TRANSCRIPTIONAL REGULATORY PROTEIN"/>
    <property type="match status" value="1"/>
</dbReference>
<gene>
    <name evidence="7" type="ORF">DC28_00890</name>
</gene>
<keyword evidence="8" id="KW-1185">Reference proteome</keyword>
<dbReference type="GO" id="GO:0005524">
    <property type="term" value="F:ATP binding"/>
    <property type="evidence" value="ECO:0007669"/>
    <property type="project" value="UniProtKB-KW"/>
</dbReference>
<organism evidence="7 8">
    <name type="scientific">Spirochaeta lutea</name>
    <dbReference type="NCBI Taxonomy" id="1480694"/>
    <lineage>
        <taxon>Bacteria</taxon>
        <taxon>Pseudomonadati</taxon>
        <taxon>Spirochaetota</taxon>
        <taxon>Spirochaetia</taxon>
        <taxon>Spirochaetales</taxon>
        <taxon>Spirochaetaceae</taxon>
        <taxon>Spirochaeta</taxon>
    </lineage>
</organism>
<dbReference type="SUPFAM" id="SSF55781">
    <property type="entry name" value="GAF domain-like"/>
    <property type="match status" value="1"/>
</dbReference>
<dbReference type="PROSITE" id="PS00676">
    <property type="entry name" value="SIGMA54_INTERACT_2"/>
    <property type="match status" value="1"/>
</dbReference>
<keyword evidence="3" id="KW-0805">Transcription regulation</keyword>
<feature type="domain" description="Sigma-54 factor interaction" evidence="6">
    <location>
        <begin position="207"/>
        <end position="436"/>
    </location>
</feature>
<dbReference type="Gene3D" id="3.30.450.40">
    <property type="match status" value="1"/>
</dbReference>
<dbReference type="AlphaFoldDB" id="A0A098R2F1"/>
<comment type="caution">
    <text evidence="7">The sequence shown here is derived from an EMBL/GenBank/DDBJ whole genome shotgun (WGS) entry which is preliminary data.</text>
</comment>
<dbReference type="Pfam" id="PF25601">
    <property type="entry name" value="AAA_lid_14"/>
    <property type="match status" value="1"/>
</dbReference>
<dbReference type="InterPro" id="IPR025662">
    <property type="entry name" value="Sigma_54_int_dom_ATP-bd_1"/>
</dbReference>
<dbReference type="InterPro" id="IPR027417">
    <property type="entry name" value="P-loop_NTPase"/>
</dbReference>
<dbReference type="SMART" id="SM00065">
    <property type="entry name" value="GAF"/>
    <property type="match status" value="1"/>
</dbReference>
<evidence type="ECO:0000256" key="1">
    <source>
        <dbReference type="ARBA" id="ARBA00022741"/>
    </source>
</evidence>
<dbReference type="Proteomes" id="UP000029692">
    <property type="component" value="Unassembled WGS sequence"/>
</dbReference>
<keyword evidence="1" id="KW-0547">Nucleotide-binding</keyword>
<dbReference type="InterPro" id="IPR002197">
    <property type="entry name" value="HTH_Fis"/>
</dbReference>
<dbReference type="PANTHER" id="PTHR32071:SF57">
    <property type="entry name" value="C4-DICARBOXYLATE TRANSPORT TRANSCRIPTIONAL REGULATORY PROTEIN DCTD"/>
    <property type="match status" value="1"/>
</dbReference>
<name>A0A098R2F1_9SPIO</name>
<dbReference type="RefSeq" id="WP_037544818.1">
    <property type="nucleotide sequence ID" value="NZ_JNUP01000003.1"/>
</dbReference>
<dbReference type="eggNOG" id="COG3604">
    <property type="taxonomic scope" value="Bacteria"/>
</dbReference>
<dbReference type="STRING" id="1480694.DC28_00890"/>
<dbReference type="GO" id="GO:0006355">
    <property type="term" value="P:regulation of DNA-templated transcription"/>
    <property type="evidence" value="ECO:0007669"/>
    <property type="project" value="InterPro"/>
</dbReference>
<dbReference type="InterPro" id="IPR003593">
    <property type="entry name" value="AAA+_ATPase"/>
</dbReference>
<dbReference type="EMBL" id="JNUP01000003">
    <property type="protein sequence ID" value="KGE73808.1"/>
    <property type="molecule type" value="Genomic_DNA"/>
</dbReference>
<proteinExistence type="predicted"/>
<dbReference type="InterPro" id="IPR029016">
    <property type="entry name" value="GAF-like_dom_sf"/>
</dbReference>
<dbReference type="SUPFAM" id="SSF46689">
    <property type="entry name" value="Homeodomain-like"/>
    <property type="match status" value="1"/>
</dbReference>
<dbReference type="InterPro" id="IPR025943">
    <property type="entry name" value="Sigma_54_int_dom_ATP-bd_2"/>
</dbReference>
<dbReference type="InterPro" id="IPR025944">
    <property type="entry name" value="Sigma_54_int_dom_CS"/>
</dbReference>
<keyword evidence="2" id="KW-0067">ATP-binding</keyword>
<dbReference type="PROSITE" id="PS50045">
    <property type="entry name" value="SIGMA54_INTERACT_4"/>
    <property type="match status" value="1"/>
</dbReference>
<evidence type="ECO:0000256" key="2">
    <source>
        <dbReference type="ARBA" id="ARBA00022840"/>
    </source>
</evidence>
<dbReference type="Pfam" id="PF01590">
    <property type="entry name" value="GAF"/>
    <property type="match status" value="1"/>
</dbReference>
<evidence type="ECO:0000313" key="7">
    <source>
        <dbReference type="EMBL" id="KGE73808.1"/>
    </source>
</evidence>
<evidence type="ECO:0000313" key="8">
    <source>
        <dbReference type="Proteomes" id="UP000029692"/>
    </source>
</evidence>
<keyword evidence="4" id="KW-0238">DNA-binding</keyword>
<dbReference type="InterPro" id="IPR009057">
    <property type="entry name" value="Homeodomain-like_sf"/>
</dbReference>
<dbReference type="Gene3D" id="1.10.10.60">
    <property type="entry name" value="Homeodomain-like"/>
    <property type="match status" value="1"/>
</dbReference>
<dbReference type="GO" id="GO:0043565">
    <property type="term" value="F:sequence-specific DNA binding"/>
    <property type="evidence" value="ECO:0007669"/>
    <property type="project" value="InterPro"/>
</dbReference>
<sequence>MDETAKNDERYQKKIDELSLLFSISQLLDQSMDIKQVIYPVLKEVGDRFDMNRGTITLLDRKTGDIFIEAAYGLSESEMVKGHYKLGEGITGKVIQSGQTKIIEKISDSPEFLNRTGARQGSKDRDFSFICVPIKLGNEVIGAFSVDTPPSEMSVLHDKARLLSIVTSMIAQAVKIRQSFLEEKRLLQEENSRLQDELKERFRPSNIIGNSKAMQNVFDMIAYVSKSDATVLIRGESGTGKELVAHAIHYNSHRSAKPFIKVNCAALPETVIESELFGHEKGAFTSAVSSRKGRFELANGGTIFLDEIGDLSPTTQVKLLRVLQEKEFERVGGNDTIRTNVRVIAATNRNLEELMESNTFREDLYYRLNVFPIHLPPLRERKSDILLLADKFIEKYSDQNIKMVRRISTPAIELLMNYHWPGNVRELENCVERAVLLTTDEVIHSHHLPPSLQSAESTGTRLHESLDEALSNLEKELLKDALKSAKGNMAKAARILDLTERKMGLRVKKYDIDPRTYRS</sequence>
<dbReference type="PROSITE" id="PS00675">
    <property type="entry name" value="SIGMA54_INTERACT_1"/>
    <property type="match status" value="1"/>
</dbReference>
<dbReference type="InterPro" id="IPR002078">
    <property type="entry name" value="Sigma_54_int"/>
</dbReference>
<dbReference type="Gene3D" id="1.10.8.60">
    <property type="match status" value="1"/>
</dbReference>
<dbReference type="PRINTS" id="PR01590">
    <property type="entry name" value="HTHFIS"/>
</dbReference>
<reference evidence="7 8" key="1">
    <citation type="submission" date="2014-05" db="EMBL/GenBank/DDBJ databases">
        <title>De novo Genome Sequence of Spirocheata sp.</title>
        <authorList>
            <person name="Shivani Y."/>
            <person name="Subhash Y."/>
            <person name="Tushar L."/>
            <person name="Sasikala C."/>
            <person name="Ramana C.V."/>
        </authorList>
    </citation>
    <scope>NUCLEOTIDE SEQUENCE [LARGE SCALE GENOMIC DNA]</scope>
    <source>
        <strain evidence="7 8">JC230</strain>
    </source>
</reference>
<dbReference type="FunFam" id="3.40.50.300:FF:000006">
    <property type="entry name" value="DNA-binding transcriptional regulator NtrC"/>
    <property type="match status" value="1"/>
</dbReference>
<dbReference type="PROSITE" id="PS00688">
    <property type="entry name" value="SIGMA54_INTERACT_3"/>
    <property type="match status" value="1"/>
</dbReference>
<evidence type="ECO:0000256" key="5">
    <source>
        <dbReference type="ARBA" id="ARBA00023163"/>
    </source>
</evidence>
<dbReference type="Gene3D" id="3.40.50.300">
    <property type="entry name" value="P-loop containing nucleotide triphosphate hydrolases"/>
    <property type="match status" value="1"/>
</dbReference>
<evidence type="ECO:0000256" key="4">
    <source>
        <dbReference type="ARBA" id="ARBA00023125"/>
    </source>
</evidence>
<protein>
    <submittedName>
        <fullName evidence="7">Fis family transcriptional regulator</fullName>
    </submittedName>
</protein>
<dbReference type="SMART" id="SM00382">
    <property type="entry name" value="AAA"/>
    <property type="match status" value="1"/>
</dbReference>
<dbReference type="OrthoDB" id="9803970at2"/>
<evidence type="ECO:0000256" key="3">
    <source>
        <dbReference type="ARBA" id="ARBA00023015"/>
    </source>
</evidence>
<dbReference type="CDD" id="cd00009">
    <property type="entry name" value="AAA"/>
    <property type="match status" value="1"/>
</dbReference>
<accession>A0A098R2F1</accession>
<keyword evidence="5" id="KW-0804">Transcription</keyword>